<name>A0ABM9FNQ7_9VIBR</name>
<gene>
    <name evidence="1" type="ORF">VAE063_910026</name>
</gene>
<proteinExistence type="predicted"/>
<accession>A0ABM9FNQ7</accession>
<evidence type="ECO:0000313" key="1">
    <source>
        <dbReference type="EMBL" id="CAH8220567.1"/>
    </source>
</evidence>
<dbReference type="RefSeq" id="WP_168786615.1">
    <property type="nucleotide sequence ID" value="NZ_CALYLF010000002.1"/>
</dbReference>
<dbReference type="EMBL" id="CALYLK010000132">
    <property type="protein sequence ID" value="CAH8220567.1"/>
    <property type="molecule type" value="Genomic_DNA"/>
</dbReference>
<protein>
    <recommendedName>
        <fullName evidence="3">KilA-N domain-containing protein</fullName>
    </recommendedName>
</protein>
<reference evidence="1" key="1">
    <citation type="submission" date="2022-06" db="EMBL/GenBank/DDBJ databases">
        <authorList>
            <person name="Goudenege D."/>
            <person name="Le Roux F."/>
        </authorList>
    </citation>
    <scope>NUCLEOTIDE SEQUENCE</scope>
    <source>
        <strain evidence="1">12-063</strain>
    </source>
</reference>
<organism evidence="1 2">
    <name type="scientific">Vibrio aestuarianus</name>
    <dbReference type="NCBI Taxonomy" id="28171"/>
    <lineage>
        <taxon>Bacteria</taxon>
        <taxon>Pseudomonadati</taxon>
        <taxon>Pseudomonadota</taxon>
        <taxon>Gammaproteobacteria</taxon>
        <taxon>Vibrionales</taxon>
        <taxon>Vibrionaceae</taxon>
        <taxon>Vibrio</taxon>
    </lineage>
</organism>
<comment type="caution">
    <text evidence="1">The sequence shown here is derived from an EMBL/GenBank/DDBJ whole genome shotgun (WGS) entry which is preliminary data.</text>
</comment>
<evidence type="ECO:0008006" key="3">
    <source>
        <dbReference type="Google" id="ProtNLM"/>
    </source>
</evidence>
<dbReference type="Proteomes" id="UP001152658">
    <property type="component" value="Unassembled WGS sequence"/>
</dbReference>
<sequence length="163" mass="18575">MTNNNNITQTLSLNGVTIHSVPETNGMFDLTDFWKAYTGKDKKKKPSQWRTKVAKHYIEMQKLHLKAYQGQGKNQTLGTQEVVIAYAMWLDLSFYSAVVSAFATIITDESLKEKVVTALVKDNKPTEARIVACSESFKSDRRDAFDNLKGLRNARYEHKLLIK</sequence>
<keyword evidence="2" id="KW-1185">Reference proteome</keyword>
<evidence type="ECO:0000313" key="2">
    <source>
        <dbReference type="Proteomes" id="UP001152658"/>
    </source>
</evidence>